<sequence>MATSVDTFSSCEASNVKKIVTAKPRVLTNKKEEDNHDDKYTPDILRRRYNRFKDGHIELSEIISLTGLPIRHSNPPEDITENIVKFIIINYDNDLTCKWAKSIGKKGDIYSEKYTIESPPEVKAFTSDGPSSFGPKKKFGVIYFLDMRRWLADVFILWKVNVSNESPEWKQIKMNKSQTHEEQCEEGRRPHISWDNIHSQISDKCVKVYEGTFEGIFTQPITV</sequence>
<dbReference type="EMBL" id="MN740195">
    <property type="protein sequence ID" value="QHT92900.1"/>
    <property type="molecule type" value="Genomic_DNA"/>
</dbReference>
<accession>A0A6C0IJS1</accession>
<reference evidence="1" key="1">
    <citation type="journal article" date="2020" name="Nature">
        <title>Giant virus diversity and host interactions through global metagenomics.</title>
        <authorList>
            <person name="Schulz F."/>
            <person name="Roux S."/>
            <person name="Paez-Espino D."/>
            <person name="Jungbluth S."/>
            <person name="Walsh D.A."/>
            <person name="Denef V.J."/>
            <person name="McMahon K.D."/>
            <person name="Konstantinidis K.T."/>
            <person name="Eloe-Fadrosh E.A."/>
            <person name="Kyrpides N.C."/>
            <person name="Woyke T."/>
        </authorList>
    </citation>
    <scope>NUCLEOTIDE SEQUENCE</scope>
    <source>
        <strain evidence="1">GVMAG-M-3300023184-89</strain>
    </source>
</reference>
<name>A0A6C0IJS1_9ZZZZ</name>
<organism evidence="1">
    <name type="scientific">viral metagenome</name>
    <dbReference type="NCBI Taxonomy" id="1070528"/>
    <lineage>
        <taxon>unclassified sequences</taxon>
        <taxon>metagenomes</taxon>
        <taxon>organismal metagenomes</taxon>
    </lineage>
</organism>
<dbReference type="Pfam" id="PF09504">
    <property type="entry name" value="RE_Bsp6I"/>
    <property type="match status" value="1"/>
</dbReference>
<dbReference type="InterPro" id="IPR019037">
    <property type="entry name" value="Restrct_endonuc_II_Bsp6I"/>
</dbReference>
<proteinExistence type="predicted"/>
<dbReference type="AlphaFoldDB" id="A0A6C0IJS1"/>
<protein>
    <submittedName>
        <fullName evidence="1">Uncharacterized protein</fullName>
    </submittedName>
</protein>
<evidence type="ECO:0000313" key="1">
    <source>
        <dbReference type="EMBL" id="QHT92900.1"/>
    </source>
</evidence>